<dbReference type="OrthoDB" id="6140809at2759"/>
<dbReference type="Proteomes" id="UP001163046">
    <property type="component" value="Unassembled WGS sequence"/>
</dbReference>
<dbReference type="AlphaFoldDB" id="A0A9X0D047"/>
<evidence type="ECO:0000313" key="1">
    <source>
        <dbReference type="EMBL" id="KAJ7382272.1"/>
    </source>
</evidence>
<reference evidence="1" key="1">
    <citation type="submission" date="2023-01" db="EMBL/GenBank/DDBJ databases">
        <title>Genome assembly of the deep-sea coral Lophelia pertusa.</title>
        <authorList>
            <person name="Herrera S."/>
            <person name="Cordes E."/>
        </authorList>
    </citation>
    <scope>NUCLEOTIDE SEQUENCE</scope>
    <source>
        <strain evidence="1">USNM1676648</strain>
        <tissue evidence="1">Polyp</tissue>
    </source>
</reference>
<name>A0A9X0D047_9CNID</name>
<comment type="caution">
    <text evidence="1">The sequence shown here is derived from an EMBL/GenBank/DDBJ whole genome shotgun (WGS) entry which is preliminary data.</text>
</comment>
<accession>A0A9X0D047</accession>
<protein>
    <submittedName>
        <fullName evidence="1">Uncharacterized protein</fullName>
    </submittedName>
</protein>
<evidence type="ECO:0000313" key="2">
    <source>
        <dbReference type="Proteomes" id="UP001163046"/>
    </source>
</evidence>
<keyword evidence="2" id="KW-1185">Reference proteome</keyword>
<gene>
    <name evidence="1" type="ORF">OS493_036175</name>
</gene>
<dbReference type="EMBL" id="MU825931">
    <property type="protein sequence ID" value="KAJ7382272.1"/>
    <property type="molecule type" value="Genomic_DNA"/>
</dbReference>
<organism evidence="1 2">
    <name type="scientific">Desmophyllum pertusum</name>
    <dbReference type="NCBI Taxonomy" id="174260"/>
    <lineage>
        <taxon>Eukaryota</taxon>
        <taxon>Metazoa</taxon>
        <taxon>Cnidaria</taxon>
        <taxon>Anthozoa</taxon>
        <taxon>Hexacorallia</taxon>
        <taxon>Scleractinia</taxon>
        <taxon>Caryophylliina</taxon>
        <taxon>Caryophylliidae</taxon>
        <taxon>Desmophyllum</taxon>
    </lineage>
</organism>
<sequence>MTKPDLIELCKVKGIKTLSNYKKDLLIEKLIESVSKKESEDEDDDDLNYDENLIWNLDKDTVIGYKDIEDSEPGFIHSVSPMKKSKTSGKDYYVGTLQTSPTKFTRIVGFDKKTHDQAVHYQTTGGPLKLVGVKEQDGQFFINQTSAIMQVNANDCFTRKTIKIIDTNKK</sequence>
<proteinExistence type="predicted"/>